<keyword evidence="1" id="KW-0812">Transmembrane</keyword>
<name>A0A137NRP8_CONC2</name>
<evidence type="ECO:0000313" key="3">
    <source>
        <dbReference type="Proteomes" id="UP000070444"/>
    </source>
</evidence>
<evidence type="ECO:0000256" key="1">
    <source>
        <dbReference type="SAM" id="Phobius"/>
    </source>
</evidence>
<protein>
    <recommendedName>
        <fullName evidence="4">Transmembrane protein</fullName>
    </recommendedName>
</protein>
<dbReference type="EMBL" id="KQ964885">
    <property type="protein sequence ID" value="KXN65415.1"/>
    <property type="molecule type" value="Genomic_DNA"/>
</dbReference>
<feature type="transmembrane region" description="Helical" evidence="1">
    <location>
        <begin position="27"/>
        <end position="45"/>
    </location>
</feature>
<proteinExistence type="predicted"/>
<dbReference type="AlphaFoldDB" id="A0A137NRP8"/>
<organism evidence="2 3">
    <name type="scientific">Conidiobolus coronatus (strain ATCC 28846 / CBS 209.66 / NRRL 28638)</name>
    <name type="common">Delacroixia coronata</name>
    <dbReference type="NCBI Taxonomy" id="796925"/>
    <lineage>
        <taxon>Eukaryota</taxon>
        <taxon>Fungi</taxon>
        <taxon>Fungi incertae sedis</taxon>
        <taxon>Zoopagomycota</taxon>
        <taxon>Entomophthoromycotina</taxon>
        <taxon>Entomophthoromycetes</taxon>
        <taxon>Entomophthorales</taxon>
        <taxon>Ancylistaceae</taxon>
        <taxon>Conidiobolus</taxon>
    </lineage>
</organism>
<keyword evidence="1" id="KW-1133">Transmembrane helix</keyword>
<gene>
    <name evidence="2" type="ORF">CONCODRAFT_80774</name>
</gene>
<accession>A0A137NRP8</accession>
<dbReference type="Proteomes" id="UP000070444">
    <property type="component" value="Unassembled WGS sequence"/>
</dbReference>
<sequence length="137" mass="15642">MHREIQPTDQLIDIEVREIRRQTKIKSFINILFIACLLYFCFITLPHKVKKFKETAATLPPIDELAKKNDIESCENICGVELEKCTESCNNKIFECSGTCDDEDIGCEIKCSIVTILSCSASCSNRLELCFNKCKHK</sequence>
<evidence type="ECO:0008006" key="4">
    <source>
        <dbReference type="Google" id="ProtNLM"/>
    </source>
</evidence>
<evidence type="ECO:0000313" key="2">
    <source>
        <dbReference type="EMBL" id="KXN65415.1"/>
    </source>
</evidence>
<keyword evidence="1" id="KW-0472">Membrane</keyword>
<reference evidence="2 3" key="1">
    <citation type="journal article" date="2015" name="Genome Biol. Evol.">
        <title>Phylogenomic analyses indicate that early fungi evolved digesting cell walls of algal ancestors of land plants.</title>
        <authorList>
            <person name="Chang Y."/>
            <person name="Wang S."/>
            <person name="Sekimoto S."/>
            <person name="Aerts A.L."/>
            <person name="Choi C."/>
            <person name="Clum A."/>
            <person name="LaButti K.M."/>
            <person name="Lindquist E.A."/>
            <person name="Yee Ngan C."/>
            <person name="Ohm R.A."/>
            <person name="Salamov A.A."/>
            <person name="Grigoriev I.V."/>
            <person name="Spatafora J.W."/>
            <person name="Berbee M.L."/>
        </authorList>
    </citation>
    <scope>NUCLEOTIDE SEQUENCE [LARGE SCALE GENOMIC DNA]</scope>
    <source>
        <strain evidence="2 3">NRRL 28638</strain>
    </source>
</reference>
<keyword evidence="3" id="KW-1185">Reference proteome</keyword>